<accession>A0ABU0MMU2</accession>
<comment type="subcellular location">
    <subcellularLocation>
        <location evidence="1">Membrane</location>
        <topology evidence="1">Multi-pass membrane protein</topology>
    </subcellularLocation>
</comment>
<dbReference type="SUPFAM" id="SSF103473">
    <property type="entry name" value="MFS general substrate transporter"/>
    <property type="match status" value="1"/>
</dbReference>
<evidence type="ECO:0000256" key="6">
    <source>
        <dbReference type="SAM" id="Phobius"/>
    </source>
</evidence>
<feature type="transmembrane region" description="Helical" evidence="6">
    <location>
        <begin position="261"/>
        <end position="283"/>
    </location>
</feature>
<sequence length="463" mass="50123">MMPTAKSGPSEPLAEFEERTYLKVTLRLLPFLALCYLVAYIDRVNVGFAKLQMLSDLGLSETVYGFGAGVFFIGYMLFEVPSNLIMHRVGARRWIARIMITWGIISGAMAFMSSMAAALGFENSTMTFYVLRFLLGVAEAGFFPGIILYFNYWYPSHRQGRIMSLMMAAQPVSFIVGGPLSGFLMDRFHGVHGFQGWQWMYVIEAAPAVLLGILVLALLSNGIDDARWLSPREKTLLKANLEQEKRQKSDYPLGRLFRTPVLWLFVAIYFLLVVGTYGVNFWLPSIIKSTGVSSNLEVGLITAIPYAVAAVVMIATARHAERTNEKRWHTAIAAILGGIGLILSATVTGSVVLTVAFITVAVAGYMTAMAIFWSFPGSMLTGAAVAAGVAAINSLGSMGGFFGPYLLGWLTDRLGNSNAGLMALGGGLVLAGLLVAATCGNYGLRREDDAESGEMKGSALLTE</sequence>
<dbReference type="PANTHER" id="PTHR43791:SF36">
    <property type="entry name" value="TRANSPORTER, PUTATIVE (AFU_ORTHOLOGUE AFUA_6G08340)-RELATED"/>
    <property type="match status" value="1"/>
</dbReference>
<keyword evidence="4 6" id="KW-1133">Transmembrane helix</keyword>
<dbReference type="InterPro" id="IPR011701">
    <property type="entry name" value="MFS"/>
</dbReference>
<feature type="transmembrane region" description="Helical" evidence="6">
    <location>
        <begin position="99"/>
        <end position="121"/>
    </location>
</feature>
<feature type="transmembrane region" description="Helical" evidence="6">
    <location>
        <begin position="419"/>
        <end position="437"/>
    </location>
</feature>
<feature type="transmembrane region" description="Helical" evidence="6">
    <location>
        <begin position="162"/>
        <end position="185"/>
    </location>
</feature>
<name>A0ABU0MMU2_9PROT</name>
<evidence type="ECO:0000256" key="1">
    <source>
        <dbReference type="ARBA" id="ARBA00004141"/>
    </source>
</evidence>
<evidence type="ECO:0000256" key="4">
    <source>
        <dbReference type="ARBA" id="ARBA00022989"/>
    </source>
</evidence>
<dbReference type="CDD" id="cd17319">
    <property type="entry name" value="MFS_ExuT_GudP_like"/>
    <property type="match status" value="1"/>
</dbReference>
<keyword evidence="9" id="KW-1185">Reference proteome</keyword>
<feature type="domain" description="Major facilitator superfamily (MFS) profile" evidence="7">
    <location>
        <begin position="28"/>
        <end position="443"/>
    </location>
</feature>
<feature type="transmembrane region" description="Helical" evidence="6">
    <location>
        <begin position="298"/>
        <end position="316"/>
    </location>
</feature>
<feature type="transmembrane region" description="Helical" evidence="6">
    <location>
        <begin position="385"/>
        <end position="407"/>
    </location>
</feature>
<gene>
    <name evidence="8" type="ORF">QO018_003662</name>
</gene>
<dbReference type="InterPro" id="IPR036259">
    <property type="entry name" value="MFS_trans_sf"/>
</dbReference>
<dbReference type="Pfam" id="PF07690">
    <property type="entry name" value="MFS_1"/>
    <property type="match status" value="1"/>
</dbReference>
<feature type="transmembrane region" description="Helical" evidence="6">
    <location>
        <begin position="61"/>
        <end position="78"/>
    </location>
</feature>
<feature type="transmembrane region" description="Helical" evidence="6">
    <location>
        <begin position="328"/>
        <end position="345"/>
    </location>
</feature>
<keyword evidence="2" id="KW-0813">Transport</keyword>
<dbReference type="PROSITE" id="PS50850">
    <property type="entry name" value="MFS"/>
    <property type="match status" value="1"/>
</dbReference>
<dbReference type="InterPro" id="IPR020846">
    <property type="entry name" value="MFS_dom"/>
</dbReference>
<evidence type="ECO:0000256" key="3">
    <source>
        <dbReference type="ARBA" id="ARBA00022692"/>
    </source>
</evidence>
<evidence type="ECO:0000313" key="8">
    <source>
        <dbReference type="EMBL" id="MDQ0534785.1"/>
    </source>
</evidence>
<feature type="transmembrane region" description="Helical" evidence="6">
    <location>
        <begin position="197"/>
        <end position="219"/>
    </location>
</feature>
<dbReference type="EMBL" id="JAUSVU010000014">
    <property type="protein sequence ID" value="MDQ0534785.1"/>
    <property type="molecule type" value="Genomic_DNA"/>
</dbReference>
<keyword evidence="5 6" id="KW-0472">Membrane</keyword>
<evidence type="ECO:0000256" key="2">
    <source>
        <dbReference type="ARBA" id="ARBA00022448"/>
    </source>
</evidence>
<feature type="transmembrane region" description="Helical" evidence="6">
    <location>
        <begin position="21"/>
        <end position="41"/>
    </location>
</feature>
<evidence type="ECO:0000256" key="5">
    <source>
        <dbReference type="ARBA" id="ARBA00023136"/>
    </source>
</evidence>
<proteinExistence type="predicted"/>
<dbReference type="Gene3D" id="1.20.1250.20">
    <property type="entry name" value="MFS general substrate transporter like domains"/>
    <property type="match status" value="2"/>
</dbReference>
<reference evidence="8 9" key="1">
    <citation type="submission" date="2023-07" db="EMBL/GenBank/DDBJ databases">
        <title>Genomic Encyclopedia of Type Strains, Phase IV (KMG-IV): sequencing the most valuable type-strain genomes for metagenomic binning, comparative biology and taxonomic classification.</title>
        <authorList>
            <person name="Goeker M."/>
        </authorList>
    </citation>
    <scope>NUCLEOTIDE SEQUENCE [LARGE SCALE GENOMIC DNA]</scope>
    <source>
        <strain evidence="8 9">DSM 19922</strain>
    </source>
</reference>
<feature type="transmembrane region" description="Helical" evidence="6">
    <location>
        <begin position="351"/>
        <end position="373"/>
    </location>
</feature>
<keyword evidence="3 6" id="KW-0812">Transmembrane</keyword>
<evidence type="ECO:0000259" key="7">
    <source>
        <dbReference type="PROSITE" id="PS50850"/>
    </source>
</evidence>
<dbReference type="RefSeq" id="WP_209991324.1">
    <property type="nucleotide sequence ID" value="NZ_JAGINO010000048.1"/>
</dbReference>
<comment type="caution">
    <text evidence="8">The sequence shown here is derived from an EMBL/GenBank/DDBJ whole genome shotgun (WGS) entry which is preliminary data.</text>
</comment>
<organism evidence="8 9">
    <name type="scientific">Azospirillum picis</name>
    <dbReference type="NCBI Taxonomy" id="488438"/>
    <lineage>
        <taxon>Bacteria</taxon>
        <taxon>Pseudomonadati</taxon>
        <taxon>Pseudomonadota</taxon>
        <taxon>Alphaproteobacteria</taxon>
        <taxon>Rhodospirillales</taxon>
        <taxon>Azospirillaceae</taxon>
        <taxon>Azospirillum</taxon>
    </lineage>
</organism>
<dbReference type="Proteomes" id="UP001244552">
    <property type="component" value="Unassembled WGS sequence"/>
</dbReference>
<evidence type="ECO:0000313" key="9">
    <source>
        <dbReference type="Proteomes" id="UP001244552"/>
    </source>
</evidence>
<protein>
    <submittedName>
        <fullName evidence="8">MFS family permease</fullName>
    </submittedName>
</protein>
<feature type="transmembrane region" description="Helical" evidence="6">
    <location>
        <begin position="127"/>
        <end position="150"/>
    </location>
</feature>
<dbReference type="PANTHER" id="PTHR43791">
    <property type="entry name" value="PERMEASE-RELATED"/>
    <property type="match status" value="1"/>
</dbReference>